<dbReference type="AlphaFoldDB" id="A0AAE0FH03"/>
<reference evidence="1 2" key="1">
    <citation type="journal article" date="2015" name="Genome Biol. Evol.">
        <title>Comparative Genomics of a Bacterivorous Green Alga Reveals Evolutionary Causalities and Consequences of Phago-Mixotrophic Mode of Nutrition.</title>
        <authorList>
            <person name="Burns J.A."/>
            <person name="Paasch A."/>
            <person name="Narechania A."/>
            <person name="Kim E."/>
        </authorList>
    </citation>
    <scope>NUCLEOTIDE SEQUENCE [LARGE SCALE GENOMIC DNA]</scope>
    <source>
        <strain evidence="1 2">PLY_AMNH</strain>
    </source>
</reference>
<evidence type="ECO:0000313" key="2">
    <source>
        <dbReference type="Proteomes" id="UP001190700"/>
    </source>
</evidence>
<protein>
    <submittedName>
        <fullName evidence="1">Uncharacterized protein</fullName>
    </submittedName>
</protein>
<comment type="caution">
    <text evidence="1">The sequence shown here is derived from an EMBL/GenBank/DDBJ whole genome shotgun (WGS) entry which is preliminary data.</text>
</comment>
<sequence>MPKRKFQYEEFNDADMLALHAEQRSQRRTRVAHEASFLKSPSAFHECVEVEFLPAIKPINKEWTKKVFDDVHADKSARVKRSVVPKEQVALLVDSFNPKDFMAEKKIKGRTFVDLFAAGSEINQNLKPVLESRFGKDEFKFISVDIDTKAKNVKGWVPMNIFSVNDNWKRLGQNFICAPPPDGVSDAAIMYFAEHCKDFCAFLVPEMWLADRAYPLRRMWWAKKQEEKLIYEIEGVRGMRLFEACALKKSAKATFYSQRPLRNLALSQD</sequence>
<dbReference type="EMBL" id="LGRX02018647">
    <property type="protein sequence ID" value="KAK3259554.1"/>
    <property type="molecule type" value="Genomic_DNA"/>
</dbReference>
<name>A0AAE0FH03_9CHLO</name>
<proteinExistence type="predicted"/>
<accession>A0AAE0FH03</accession>
<gene>
    <name evidence="1" type="ORF">CYMTET_31455</name>
</gene>
<evidence type="ECO:0000313" key="1">
    <source>
        <dbReference type="EMBL" id="KAK3259554.1"/>
    </source>
</evidence>
<organism evidence="1 2">
    <name type="scientific">Cymbomonas tetramitiformis</name>
    <dbReference type="NCBI Taxonomy" id="36881"/>
    <lineage>
        <taxon>Eukaryota</taxon>
        <taxon>Viridiplantae</taxon>
        <taxon>Chlorophyta</taxon>
        <taxon>Pyramimonadophyceae</taxon>
        <taxon>Pyramimonadales</taxon>
        <taxon>Pyramimonadaceae</taxon>
        <taxon>Cymbomonas</taxon>
    </lineage>
</organism>
<keyword evidence="2" id="KW-1185">Reference proteome</keyword>
<dbReference type="Proteomes" id="UP001190700">
    <property type="component" value="Unassembled WGS sequence"/>
</dbReference>